<organism evidence="1 2">
    <name type="scientific">Streptomyces tubercidicus</name>
    <dbReference type="NCBI Taxonomy" id="47759"/>
    <lineage>
        <taxon>Bacteria</taxon>
        <taxon>Bacillati</taxon>
        <taxon>Actinomycetota</taxon>
        <taxon>Actinomycetes</taxon>
        <taxon>Kitasatosporales</taxon>
        <taxon>Streptomycetaceae</taxon>
        <taxon>Streptomyces</taxon>
    </lineage>
</organism>
<dbReference type="Gene3D" id="3.40.50.300">
    <property type="entry name" value="P-loop containing nucleotide triphosphate hydrolases"/>
    <property type="match status" value="1"/>
</dbReference>
<protein>
    <recommendedName>
        <fullName evidence="3">NadR/Ttd14 AAA domain-containing protein</fullName>
    </recommendedName>
</protein>
<dbReference type="InterPro" id="IPR027417">
    <property type="entry name" value="P-loop_NTPase"/>
</dbReference>
<evidence type="ECO:0008006" key="3">
    <source>
        <dbReference type="Google" id="ProtNLM"/>
    </source>
</evidence>
<keyword evidence="2" id="KW-1185">Reference proteome</keyword>
<evidence type="ECO:0000313" key="2">
    <source>
        <dbReference type="Proteomes" id="UP000431826"/>
    </source>
</evidence>
<dbReference type="GeneID" id="96284208"/>
<dbReference type="Proteomes" id="UP000431826">
    <property type="component" value="Unassembled WGS sequence"/>
</dbReference>
<dbReference type="SUPFAM" id="SSF52540">
    <property type="entry name" value="P-loop containing nucleoside triphosphate hydrolases"/>
    <property type="match status" value="1"/>
</dbReference>
<dbReference type="OrthoDB" id="4091123at2"/>
<gene>
    <name evidence="1" type="ORF">Stube_30980</name>
</gene>
<comment type="caution">
    <text evidence="1">The sequence shown here is derived from an EMBL/GenBank/DDBJ whole genome shotgun (WGS) entry which is preliminary data.</text>
</comment>
<dbReference type="RefSeq" id="WP_159744225.1">
    <property type="nucleotide sequence ID" value="NZ_BLIR01000001.1"/>
</dbReference>
<evidence type="ECO:0000313" key="1">
    <source>
        <dbReference type="EMBL" id="GFE38425.1"/>
    </source>
</evidence>
<dbReference type="EMBL" id="BLIR01000001">
    <property type="protein sequence ID" value="GFE38425.1"/>
    <property type="molecule type" value="Genomic_DNA"/>
</dbReference>
<reference evidence="1 2" key="1">
    <citation type="submission" date="2019-12" db="EMBL/GenBank/DDBJ databases">
        <title>Whole genome shotgun sequence of Streptomyces tubercidicus NBRC 13090.</title>
        <authorList>
            <person name="Ichikawa N."/>
            <person name="Kimura A."/>
            <person name="Kitahashi Y."/>
            <person name="Komaki H."/>
            <person name="Tamura T."/>
        </authorList>
    </citation>
    <scope>NUCLEOTIDE SEQUENCE [LARGE SCALE GENOMIC DNA]</scope>
    <source>
        <strain evidence="1 2">NBRC 13090</strain>
    </source>
</reference>
<accession>A0A640UVK1</accession>
<name>A0A640UVK1_9ACTN</name>
<sequence>MTSTHPTDHPAHPPARPLHLIAVAGNSPGVGKSTLCHSLADWMRSTGATVDHFEEADILTRPAFRPVAEEFANGSHSVRPETLVAATHAYLTESRAAGTDVLVTDALLPFIPSLVAWGHDEPTIARFLGELATAVEPARVTVVYVQDDPATALQRAVDREGPDWENWYVTKLAASPGTRSVHDLPSAAAHLRHETALTHRLLAATLWKVLPVDVAGLDAHQTAQHVRHHLRAALTNATP</sequence>
<dbReference type="AlphaFoldDB" id="A0A640UVK1"/>
<proteinExistence type="predicted"/>